<name>A0A834WIA3_9FABA</name>
<accession>A0A834WIA3</accession>
<proteinExistence type="predicted"/>
<evidence type="ECO:0000313" key="1">
    <source>
        <dbReference type="EMBL" id="KAF7820394.1"/>
    </source>
</evidence>
<protein>
    <submittedName>
        <fullName evidence="2">Uncharacterized protein</fullName>
    </submittedName>
</protein>
<keyword evidence="3" id="KW-1185">Reference proteome</keyword>
<comment type="caution">
    <text evidence="2">The sequence shown here is derived from an EMBL/GenBank/DDBJ whole genome shotgun (WGS) entry which is preliminary data.</text>
</comment>
<dbReference type="EMBL" id="JAAIUW010000008">
    <property type="protein sequence ID" value="KAF7820394.1"/>
    <property type="molecule type" value="Genomic_DNA"/>
</dbReference>
<dbReference type="Proteomes" id="UP000634136">
    <property type="component" value="Unassembled WGS sequence"/>
</dbReference>
<evidence type="ECO:0000313" key="3">
    <source>
        <dbReference type="Proteomes" id="UP000634136"/>
    </source>
</evidence>
<dbReference type="AlphaFoldDB" id="A0A834WIA3"/>
<dbReference type="EMBL" id="JAAIUW010000008">
    <property type="protein sequence ID" value="KAF7820401.1"/>
    <property type="molecule type" value="Genomic_DNA"/>
</dbReference>
<sequence length="39" mass="4470">MGTREKVKLEYITDDDDKTKVSFKKREGGLSASSWHGIR</sequence>
<reference evidence="2" key="1">
    <citation type="submission" date="2020-09" db="EMBL/GenBank/DDBJ databases">
        <title>Genome-Enabled Discovery of Anthraquinone Biosynthesis in Senna tora.</title>
        <authorList>
            <person name="Kang S.-H."/>
            <person name="Pandey R.P."/>
            <person name="Lee C.-M."/>
            <person name="Sim J.-S."/>
            <person name="Jeong J.-T."/>
            <person name="Choi B.-S."/>
            <person name="Jung M."/>
            <person name="Ginzburg D."/>
            <person name="Zhao K."/>
            <person name="Won S.Y."/>
            <person name="Oh T.-J."/>
            <person name="Yu Y."/>
            <person name="Kim N.-H."/>
            <person name="Lee O.R."/>
            <person name="Lee T.-H."/>
            <person name="Bashyal P."/>
            <person name="Kim T.-S."/>
            <person name="Lee W.-H."/>
            <person name="Kawkins C."/>
            <person name="Kim C.-K."/>
            <person name="Kim J.S."/>
            <person name="Ahn B.O."/>
            <person name="Rhee S.Y."/>
            <person name="Sohng J.K."/>
        </authorList>
    </citation>
    <scope>NUCLEOTIDE SEQUENCE</scope>
    <source>
        <tissue evidence="2">Leaf</tissue>
    </source>
</reference>
<organism evidence="2 3">
    <name type="scientific">Senna tora</name>
    <dbReference type="NCBI Taxonomy" id="362788"/>
    <lineage>
        <taxon>Eukaryota</taxon>
        <taxon>Viridiplantae</taxon>
        <taxon>Streptophyta</taxon>
        <taxon>Embryophyta</taxon>
        <taxon>Tracheophyta</taxon>
        <taxon>Spermatophyta</taxon>
        <taxon>Magnoliopsida</taxon>
        <taxon>eudicotyledons</taxon>
        <taxon>Gunneridae</taxon>
        <taxon>Pentapetalae</taxon>
        <taxon>rosids</taxon>
        <taxon>fabids</taxon>
        <taxon>Fabales</taxon>
        <taxon>Fabaceae</taxon>
        <taxon>Caesalpinioideae</taxon>
        <taxon>Cassia clade</taxon>
        <taxon>Senna</taxon>
    </lineage>
</organism>
<gene>
    <name evidence="1" type="ORF">G2W53_025849</name>
    <name evidence="2" type="ORF">G2W53_025856</name>
</gene>
<evidence type="ECO:0000313" key="2">
    <source>
        <dbReference type="EMBL" id="KAF7820401.1"/>
    </source>
</evidence>